<dbReference type="GO" id="GO:0004993">
    <property type="term" value="F:G protein-coupled serotonin receptor activity"/>
    <property type="evidence" value="ECO:0007669"/>
    <property type="project" value="UniProtKB-ARBA"/>
</dbReference>
<evidence type="ECO:0000256" key="4">
    <source>
        <dbReference type="ARBA" id="ARBA00022989"/>
    </source>
</evidence>
<dbReference type="Proteomes" id="UP000274504">
    <property type="component" value="Unassembled WGS sequence"/>
</dbReference>
<dbReference type="Gene3D" id="1.20.1070.10">
    <property type="entry name" value="Rhodopsin 7-helix transmembrane proteins"/>
    <property type="match status" value="2"/>
</dbReference>
<evidence type="ECO:0000256" key="11">
    <source>
        <dbReference type="SAM" id="Phobius"/>
    </source>
</evidence>
<gene>
    <name evidence="13" type="ORF">HDID_LOCUS7941</name>
</gene>
<keyword evidence="5 10" id="KW-0297">G-protein coupled receptor</keyword>
<reference evidence="13 14" key="2">
    <citation type="submission" date="2018-11" db="EMBL/GenBank/DDBJ databases">
        <authorList>
            <consortium name="Pathogen Informatics"/>
        </authorList>
    </citation>
    <scope>NUCLEOTIDE SEQUENCE [LARGE SCALE GENOMIC DNA]</scope>
</reference>
<keyword evidence="7" id="KW-1015">Disulfide bond</keyword>
<name>A0A158QEV1_HYMDI</name>
<feature type="transmembrane region" description="Helical" evidence="11">
    <location>
        <begin position="139"/>
        <end position="157"/>
    </location>
</feature>
<dbReference type="InterPro" id="IPR017452">
    <property type="entry name" value="GPCR_Rhodpsn_7TM"/>
</dbReference>
<evidence type="ECO:0000256" key="9">
    <source>
        <dbReference type="ARBA" id="ARBA00023224"/>
    </source>
</evidence>
<dbReference type="PANTHER" id="PTHR24248">
    <property type="entry name" value="ADRENERGIC RECEPTOR-RELATED G-PROTEIN COUPLED RECEPTOR"/>
    <property type="match status" value="1"/>
</dbReference>
<dbReference type="CDD" id="cd15329">
    <property type="entry name" value="7tmA_5-HT7"/>
    <property type="match status" value="1"/>
</dbReference>
<reference evidence="15" key="1">
    <citation type="submission" date="2016-04" db="UniProtKB">
        <authorList>
            <consortium name="WormBaseParasite"/>
        </authorList>
    </citation>
    <scope>IDENTIFICATION</scope>
</reference>
<keyword evidence="6 11" id="KW-0472">Membrane</keyword>
<evidence type="ECO:0000313" key="14">
    <source>
        <dbReference type="Proteomes" id="UP000274504"/>
    </source>
</evidence>
<dbReference type="PRINTS" id="PR00237">
    <property type="entry name" value="GPCRRHODOPSN"/>
</dbReference>
<keyword evidence="8 10" id="KW-0675">Receptor</keyword>
<dbReference type="WBParaSite" id="HDID_0000794301-mRNA-1">
    <property type="protein sequence ID" value="HDID_0000794301-mRNA-1"/>
    <property type="gene ID" value="HDID_0000794301"/>
</dbReference>
<evidence type="ECO:0000256" key="3">
    <source>
        <dbReference type="ARBA" id="ARBA00022692"/>
    </source>
</evidence>
<evidence type="ECO:0000256" key="5">
    <source>
        <dbReference type="ARBA" id="ARBA00023040"/>
    </source>
</evidence>
<dbReference type="AlphaFoldDB" id="A0A158QEV1"/>
<feature type="transmembrane region" description="Helical" evidence="11">
    <location>
        <begin position="452"/>
        <end position="473"/>
    </location>
</feature>
<comment type="subcellular location">
    <subcellularLocation>
        <location evidence="1">Cell membrane</location>
        <topology evidence="1">Multi-pass membrane protein</topology>
    </subcellularLocation>
</comment>
<sequence length="591" mass="67002">MDFNDSASVYTTTQFENAIETGSIPLIVTFCIITFLTIVGNILVIAAVLLVHKLRCPSNFLIVSLAASDLLVSIMVMPFATYVEYTQHWGLGEVACDLYINFDVLLCTASILNLCTISIDRYLAVTRPFEYVYKRTPKLMMIMIFIAWVVSVLISVPPTFGFKEKFVPGKCEYSKNFFYQLYACLGAFYIPLIIMLILYGRIVILARRIVRSDRARVAPSCGDEKRNSIQNYAESQGTEEDSKSNYLCYCNGCCFVLEKRVSMDSTDKSIDPNLFNTNTINPTVGNNLSKRHSNPVHFPTVCIVGPHDSPKPILVEISSYPPGGQIHHFSRLPPSKANPNNSNNNTNTLIEEPTNDSDRSFMNVGYLTPTPPRPQGLFVRQHRTSLHPCVGNPRARSPLLRDRAYSVSVANLRNKNKRSSNIPLFSKQRMSLALHIKKPGIRRSNEAKAIRTLGVIMGVFCICWLPFFIVALGRPLFDYIHQTETNIDSRLSAFFLWLGYINSTLNPLIYAIFNREFRRPFWELLICHCLNINARLRERRYQHEYQPPPVSLPTISSGGNVCPAISETPNLPRCRNSAYLMERRRSSIMTE</sequence>
<feature type="transmembrane region" description="Helical" evidence="11">
    <location>
        <begin position="24"/>
        <end position="51"/>
    </location>
</feature>
<keyword evidence="9 10" id="KW-0807">Transducer</keyword>
<evidence type="ECO:0000256" key="10">
    <source>
        <dbReference type="RuleBase" id="RU000688"/>
    </source>
</evidence>
<dbReference type="PROSITE" id="PS50262">
    <property type="entry name" value="G_PROTEIN_RECEP_F1_2"/>
    <property type="match status" value="1"/>
</dbReference>
<evidence type="ECO:0000256" key="7">
    <source>
        <dbReference type="ARBA" id="ARBA00023157"/>
    </source>
</evidence>
<evidence type="ECO:0000256" key="2">
    <source>
        <dbReference type="ARBA" id="ARBA00022475"/>
    </source>
</evidence>
<dbReference type="GO" id="GO:0071880">
    <property type="term" value="P:adenylate cyclase-activating adrenergic receptor signaling pathway"/>
    <property type="evidence" value="ECO:0007669"/>
    <property type="project" value="TreeGrafter"/>
</dbReference>
<keyword evidence="3 10" id="KW-0812">Transmembrane</keyword>
<feature type="transmembrane region" description="Helical" evidence="11">
    <location>
        <begin position="100"/>
        <end position="119"/>
    </location>
</feature>
<protein>
    <submittedName>
        <fullName evidence="15">G_PROTEIN_RECEP_F1_2 domain-containing protein</fullName>
    </submittedName>
</protein>
<feature type="transmembrane region" description="Helical" evidence="11">
    <location>
        <begin position="493"/>
        <end position="513"/>
    </location>
</feature>
<feature type="domain" description="G-protein coupled receptors family 1 profile" evidence="12">
    <location>
        <begin position="40"/>
        <end position="510"/>
    </location>
</feature>
<evidence type="ECO:0000313" key="13">
    <source>
        <dbReference type="EMBL" id="VDL60259.1"/>
    </source>
</evidence>
<proteinExistence type="inferred from homology"/>
<keyword evidence="2" id="KW-1003">Cell membrane</keyword>
<dbReference type="InterPro" id="IPR000276">
    <property type="entry name" value="GPCR_Rhodpsn"/>
</dbReference>
<evidence type="ECO:0000313" key="15">
    <source>
        <dbReference type="WBParaSite" id="HDID_0000794301-mRNA-1"/>
    </source>
</evidence>
<dbReference type="SMART" id="SM01381">
    <property type="entry name" value="7TM_GPCR_Srsx"/>
    <property type="match status" value="1"/>
</dbReference>
<accession>A0A158QEV1</accession>
<comment type="similarity">
    <text evidence="10">Belongs to the G-protein coupled receptor 1 family.</text>
</comment>
<evidence type="ECO:0000256" key="1">
    <source>
        <dbReference type="ARBA" id="ARBA00004651"/>
    </source>
</evidence>
<dbReference type="GO" id="GO:0043410">
    <property type="term" value="P:positive regulation of MAPK cascade"/>
    <property type="evidence" value="ECO:0007669"/>
    <property type="project" value="TreeGrafter"/>
</dbReference>
<dbReference type="Pfam" id="PF00001">
    <property type="entry name" value="7tm_1"/>
    <property type="match status" value="1"/>
</dbReference>
<evidence type="ECO:0000259" key="12">
    <source>
        <dbReference type="PROSITE" id="PS50262"/>
    </source>
</evidence>
<dbReference type="SUPFAM" id="SSF81321">
    <property type="entry name" value="Family A G protein-coupled receptor-like"/>
    <property type="match status" value="1"/>
</dbReference>
<dbReference type="PROSITE" id="PS00237">
    <property type="entry name" value="G_PROTEIN_RECEP_F1_1"/>
    <property type="match status" value="1"/>
</dbReference>
<organism evidence="15">
    <name type="scientific">Hymenolepis diminuta</name>
    <name type="common">Rat tapeworm</name>
    <dbReference type="NCBI Taxonomy" id="6216"/>
    <lineage>
        <taxon>Eukaryota</taxon>
        <taxon>Metazoa</taxon>
        <taxon>Spiralia</taxon>
        <taxon>Lophotrochozoa</taxon>
        <taxon>Platyhelminthes</taxon>
        <taxon>Cestoda</taxon>
        <taxon>Eucestoda</taxon>
        <taxon>Cyclophyllidea</taxon>
        <taxon>Hymenolepididae</taxon>
        <taxon>Hymenolepis</taxon>
    </lineage>
</organism>
<evidence type="ECO:0000256" key="6">
    <source>
        <dbReference type="ARBA" id="ARBA00023136"/>
    </source>
</evidence>
<feature type="transmembrane region" description="Helical" evidence="11">
    <location>
        <begin position="60"/>
        <end position="80"/>
    </location>
</feature>
<evidence type="ECO:0000256" key="8">
    <source>
        <dbReference type="ARBA" id="ARBA00023170"/>
    </source>
</evidence>
<dbReference type="OrthoDB" id="5977853at2759"/>
<dbReference type="GO" id="GO:0005886">
    <property type="term" value="C:plasma membrane"/>
    <property type="evidence" value="ECO:0007669"/>
    <property type="project" value="UniProtKB-SubCell"/>
</dbReference>
<keyword evidence="4 11" id="KW-1133">Transmembrane helix</keyword>
<dbReference type="EMBL" id="UYSG01011001">
    <property type="protein sequence ID" value="VDL60259.1"/>
    <property type="molecule type" value="Genomic_DNA"/>
</dbReference>
<feature type="transmembrane region" description="Helical" evidence="11">
    <location>
        <begin position="177"/>
        <end position="199"/>
    </location>
</feature>
<dbReference type="STRING" id="6216.A0A158QEV1"/>
<dbReference type="PANTHER" id="PTHR24248:SF199">
    <property type="entry name" value="IP13425P-RELATED"/>
    <property type="match status" value="1"/>
</dbReference>